<dbReference type="Pfam" id="PF04749">
    <property type="entry name" value="PLAC8"/>
    <property type="match status" value="1"/>
</dbReference>
<reference evidence="2 3" key="1">
    <citation type="journal article" date="2016" name="Mol. Biol. Evol.">
        <title>Comparative Genomics of Early-Diverging Mushroom-Forming Fungi Provides Insights into the Origins of Lignocellulose Decay Capabilities.</title>
        <authorList>
            <person name="Nagy L.G."/>
            <person name="Riley R."/>
            <person name="Tritt A."/>
            <person name="Adam C."/>
            <person name="Daum C."/>
            <person name="Floudas D."/>
            <person name="Sun H."/>
            <person name="Yadav J.S."/>
            <person name="Pangilinan J."/>
            <person name="Larsson K.H."/>
            <person name="Matsuura K."/>
            <person name="Barry K."/>
            <person name="Labutti K."/>
            <person name="Kuo R."/>
            <person name="Ohm R.A."/>
            <person name="Bhattacharya S.S."/>
            <person name="Shirouzu T."/>
            <person name="Yoshinaga Y."/>
            <person name="Martin F.M."/>
            <person name="Grigoriev I.V."/>
            <person name="Hibbett D.S."/>
        </authorList>
    </citation>
    <scope>NUCLEOTIDE SEQUENCE [LARGE SCALE GENOMIC DNA]</scope>
    <source>
        <strain evidence="2 3">TUFC12733</strain>
    </source>
</reference>
<evidence type="ECO:0000313" key="3">
    <source>
        <dbReference type="Proteomes" id="UP000076738"/>
    </source>
</evidence>
<dbReference type="EMBL" id="KV417275">
    <property type="protein sequence ID" value="KZO98615.1"/>
    <property type="molecule type" value="Genomic_DNA"/>
</dbReference>
<evidence type="ECO:0000313" key="2">
    <source>
        <dbReference type="EMBL" id="KZO98615.1"/>
    </source>
</evidence>
<proteinExistence type="predicted"/>
<dbReference type="PANTHER" id="PTHR15907">
    <property type="entry name" value="DUF614 FAMILY PROTEIN-RELATED"/>
    <property type="match status" value="1"/>
</dbReference>
<accession>A0A167PBE6</accession>
<feature type="region of interest" description="Disordered" evidence="1">
    <location>
        <begin position="1"/>
        <end position="49"/>
    </location>
</feature>
<gene>
    <name evidence="2" type="ORF">CALVIDRAFT_29774</name>
</gene>
<dbReference type="Proteomes" id="UP000076738">
    <property type="component" value="Unassembled WGS sequence"/>
</dbReference>
<evidence type="ECO:0000256" key="1">
    <source>
        <dbReference type="SAM" id="MobiDB-lite"/>
    </source>
</evidence>
<dbReference type="NCBIfam" id="TIGR01571">
    <property type="entry name" value="A_thal_Cys_rich"/>
    <property type="match status" value="1"/>
</dbReference>
<feature type="compositionally biased region" description="Low complexity" evidence="1">
    <location>
        <begin position="20"/>
        <end position="31"/>
    </location>
</feature>
<name>A0A167PBE6_CALVF</name>
<dbReference type="STRING" id="1330018.A0A167PBE6"/>
<keyword evidence="3" id="KW-1185">Reference proteome</keyword>
<organism evidence="2 3">
    <name type="scientific">Calocera viscosa (strain TUFC12733)</name>
    <dbReference type="NCBI Taxonomy" id="1330018"/>
    <lineage>
        <taxon>Eukaryota</taxon>
        <taxon>Fungi</taxon>
        <taxon>Dikarya</taxon>
        <taxon>Basidiomycota</taxon>
        <taxon>Agaricomycotina</taxon>
        <taxon>Dacrymycetes</taxon>
        <taxon>Dacrymycetales</taxon>
        <taxon>Dacrymycetaceae</taxon>
        <taxon>Calocera</taxon>
    </lineage>
</organism>
<dbReference type="InterPro" id="IPR006461">
    <property type="entry name" value="PLAC_motif_containing"/>
</dbReference>
<protein>
    <submittedName>
        <fullName evidence="2">PLAC8-domain-containing protein</fullName>
    </submittedName>
</protein>
<sequence length="221" mass="23694">MSYQTQTKGYPSPPPPPRAYPAYDAQPAPKAEMSLRPPPPPREIPPTYHASRNGEAHWHSGLLACCSAVDICCLACLCPCLQYSRNKHRLLTLSTTGQPARQSGSGADADCALHGLLTLLGCWGWVLQRPVRQGIRDRYNIPGTPASDCLSSFLCSPCALTQESRELGMEERRLRTAALQGVAGIYGMDDSAAEDPIGCGEVCCCCVGTVGQAGGRAACWW</sequence>
<dbReference type="AlphaFoldDB" id="A0A167PBE6"/>
<dbReference type="OrthoDB" id="1045822at2759"/>